<organism evidence="8 9">
    <name type="scientific">Rhamnella rubrinervis</name>
    <dbReference type="NCBI Taxonomy" id="2594499"/>
    <lineage>
        <taxon>Eukaryota</taxon>
        <taxon>Viridiplantae</taxon>
        <taxon>Streptophyta</taxon>
        <taxon>Embryophyta</taxon>
        <taxon>Tracheophyta</taxon>
        <taxon>Spermatophyta</taxon>
        <taxon>Magnoliopsida</taxon>
        <taxon>eudicotyledons</taxon>
        <taxon>Gunneridae</taxon>
        <taxon>Pentapetalae</taxon>
        <taxon>rosids</taxon>
        <taxon>fabids</taxon>
        <taxon>Rosales</taxon>
        <taxon>Rhamnaceae</taxon>
        <taxon>rhamnoid group</taxon>
        <taxon>Rhamneae</taxon>
        <taxon>Rhamnella</taxon>
    </lineage>
</organism>
<dbReference type="InterPro" id="IPR004045">
    <property type="entry name" value="Glutathione_S-Trfase_N"/>
</dbReference>
<feature type="domain" description="GST N-terminal" evidence="6">
    <location>
        <begin position="8"/>
        <end position="89"/>
    </location>
</feature>
<dbReference type="EMBL" id="VOIH02000001">
    <property type="protein sequence ID" value="KAF3456504.1"/>
    <property type="molecule type" value="Genomic_DNA"/>
</dbReference>
<feature type="coiled-coil region" evidence="5">
    <location>
        <begin position="125"/>
        <end position="152"/>
    </location>
</feature>
<dbReference type="SUPFAM" id="SSF47616">
    <property type="entry name" value="GST C-terminal domain-like"/>
    <property type="match status" value="1"/>
</dbReference>
<dbReference type="Gene3D" id="1.20.1050.10">
    <property type="match status" value="1"/>
</dbReference>
<dbReference type="PANTHER" id="PTHR11260">
    <property type="entry name" value="GLUTATHIONE S-TRANSFERASE, GST, SUPERFAMILY, GST DOMAIN CONTAINING"/>
    <property type="match status" value="1"/>
</dbReference>
<dbReference type="PANTHER" id="PTHR11260:SF474">
    <property type="entry name" value="GLUTATHIONE TRANSFERASE"/>
    <property type="match status" value="1"/>
</dbReference>
<dbReference type="FunFam" id="1.20.1050.10:FF:000012">
    <property type="entry name" value="Tau class glutathione S-transferase"/>
    <property type="match status" value="1"/>
</dbReference>
<dbReference type="CDD" id="cd03185">
    <property type="entry name" value="GST_C_Tau"/>
    <property type="match status" value="1"/>
</dbReference>
<evidence type="ECO:0000259" key="7">
    <source>
        <dbReference type="PROSITE" id="PS50405"/>
    </source>
</evidence>
<accession>A0A8K0HQG0</accession>
<dbReference type="Pfam" id="PF00043">
    <property type="entry name" value="GST_C"/>
    <property type="match status" value="1"/>
</dbReference>
<dbReference type="InterPro" id="IPR045073">
    <property type="entry name" value="Omega/Tau-like"/>
</dbReference>
<evidence type="ECO:0000256" key="5">
    <source>
        <dbReference type="SAM" id="Coils"/>
    </source>
</evidence>
<keyword evidence="9" id="KW-1185">Reference proteome</keyword>
<comment type="similarity">
    <text evidence="4">Belongs to the GST superfamily.</text>
</comment>
<keyword evidence="5" id="KW-0175">Coiled coil</keyword>
<dbReference type="InterPro" id="IPR036249">
    <property type="entry name" value="Thioredoxin-like_sf"/>
</dbReference>
<dbReference type="PROSITE" id="PS50405">
    <property type="entry name" value="GST_CTER"/>
    <property type="match status" value="1"/>
</dbReference>
<evidence type="ECO:0000313" key="9">
    <source>
        <dbReference type="Proteomes" id="UP000796880"/>
    </source>
</evidence>
<dbReference type="AlphaFoldDB" id="A0A8K0HQG0"/>
<dbReference type="GO" id="GO:0005737">
    <property type="term" value="C:cytoplasm"/>
    <property type="evidence" value="ECO:0007669"/>
    <property type="project" value="TreeGrafter"/>
</dbReference>
<evidence type="ECO:0000259" key="6">
    <source>
        <dbReference type="PROSITE" id="PS50404"/>
    </source>
</evidence>
<dbReference type="InterPro" id="IPR010987">
    <property type="entry name" value="Glutathione-S-Trfase_C-like"/>
</dbReference>
<dbReference type="Gene3D" id="3.40.30.10">
    <property type="entry name" value="Glutaredoxin"/>
    <property type="match status" value="2"/>
</dbReference>
<evidence type="ECO:0000256" key="1">
    <source>
        <dbReference type="ARBA" id="ARBA00012452"/>
    </source>
</evidence>
<sequence>MASEGEQQEVKALGLWVSPFVRRVEWALKLKGIHYQYLEEEDLFSNKSPLLLQLNPVRKKVPVLLHHHKAIGESFVILEYIDETWTHNPLLPQHPHERALARFWAKFCEEKVFESAWNALCSIGEEEKEKAVELTKEALEHIEGELKGKKNKFFGGDEIGYLDIAIGWISYWLPVWEEVGSMSILDPIKFPNIIAWISNFLNHPLIKHNLPPRDRMVNYFHGRRKLLTSTPHIKNGVQGGEEGVKLIGAWDSPFGKRVEWALKLKGIDYDYVEEDLPKKSPLLLQLNPVYKKVPVLVHHQKPIAESLIILQYIDDTWKHNPNFCLLILMGEPPQGFGLNSPTTRSSKLV</sequence>
<name>A0A8K0HQG0_9ROSA</name>
<dbReference type="SUPFAM" id="SSF52833">
    <property type="entry name" value="Thioredoxin-like"/>
    <property type="match status" value="2"/>
</dbReference>
<dbReference type="Proteomes" id="UP000796880">
    <property type="component" value="Unassembled WGS sequence"/>
</dbReference>
<feature type="domain" description="GST N-terminal" evidence="6">
    <location>
        <begin position="242"/>
        <end position="321"/>
    </location>
</feature>
<dbReference type="SFLD" id="SFLDS00019">
    <property type="entry name" value="Glutathione_Transferase_(cytos"/>
    <property type="match status" value="1"/>
</dbReference>
<dbReference type="SFLD" id="SFLDG00358">
    <property type="entry name" value="Main_(cytGST)"/>
    <property type="match status" value="1"/>
</dbReference>
<dbReference type="GO" id="GO:0004364">
    <property type="term" value="F:glutathione transferase activity"/>
    <property type="evidence" value="ECO:0007669"/>
    <property type="project" value="UniProtKB-EC"/>
</dbReference>
<proteinExistence type="inferred from homology"/>
<evidence type="ECO:0000256" key="3">
    <source>
        <dbReference type="ARBA" id="ARBA00047960"/>
    </source>
</evidence>
<feature type="domain" description="GST C-terminal" evidence="7">
    <location>
        <begin position="94"/>
        <end position="220"/>
    </location>
</feature>
<dbReference type="EC" id="2.5.1.18" evidence="1"/>
<keyword evidence="2" id="KW-0808">Transferase</keyword>
<dbReference type="CDD" id="cd03058">
    <property type="entry name" value="GST_N_Tau"/>
    <property type="match status" value="2"/>
</dbReference>
<dbReference type="InterPro" id="IPR004046">
    <property type="entry name" value="GST_C"/>
</dbReference>
<dbReference type="SFLD" id="SFLDG01152">
    <property type="entry name" value="Main.3:_Omega-_and_Tau-like"/>
    <property type="match status" value="1"/>
</dbReference>
<dbReference type="Pfam" id="PF02798">
    <property type="entry name" value="GST_N"/>
    <property type="match status" value="2"/>
</dbReference>
<evidence type="ECO:0000313" key="8">
    <source>
        <dbReference type="EMBL" id="KAF3456504.1"/>
    </source>
</evidence>
<comment type="caution">
    <text evidence="8">The sequence shown here is derived from an EMBL/GenBank/DDBJ whole genome shotgun (WGS) entry which is preliminary data.</text>
</comment>
<evidence type="ECO:0000256" key="2">
    <source>
        <dbReference type="ARBA" id="ARBA00022679"/>
    </source>
</evidence>
<reference evidence="8" key="1">
    <citation type="submission" date="2020-03" db="EMBL/GenBank/DDBJ databases">
        <title>A high-quality chromosome-level genome assembly of a woody plant with both climbing and erect habits, Rhamnella rubrinervis.</title>
        <authorList>
            <person name="Lu Z."/>
            <person name="Yang Y."/>
            <person name="Zhu X."/>
            <person name="Sun Y."/>
        </authorList>
    </citation>
    <scope>NUCLEOTIDE SEQUENCE</scope>
    <source>
        <strain evidence="8">BYM</strain>
        <tissue evidence="8">Leaf</tissue>
    </source>
</reference>
<dbReference type="InterPro" id="IPR040079">
    <property type="entry name" value="Glutathione_S-Trfase"/>
</dbReference>
<evidence type="ECO:0000256" key="4">
    <source>
        <dbReference type="RuleBase" id="RU003494"/>
    </source>
</evidence>
<dbReference type="InterPro" id="IPR045074">
    <property type="entry name" value="GST_C_Tau"/>
</dbReference>
<dbReference type="GO" id="GO:0006749">
    <property type="term" value="P:glutathione metabolic process"/>
    <property type="evidence" value="ECO:0007669"/>
    <property type="project" value="InterPro"/>
</dbReference>
<dbReference type="PROSITE" id="PS50404">
    <property type="entry name" value="GST_NTER"/>
    <property type="match status" value="2"/>
</dbReference>
<dbReference type="FunFam" id="3.40.30.10:FF:000014">
    <property type="entry name" value="Tau class glutathione S-transferase"/>
    <property type="match status" value="2"/>
</dbReference>
<dbReference type="OrthoDB" id="4951845at2759"/>
<protein>
    <recommendedName>
        <fullName evidence="1">glutathione transferase</fullName>
        <ecNumber evidence="1">2.5.1.18</ecNumber>
    </recommendedName>
</protein>
<gene>
    <name evidence="8" type="ORF">FNV43_RR01156</name>
</gene>
<comment type="catalytic activity">
    <reaction evidence="3">
        <text>RX + glutathione = an S-substituted glutathione + a halide anion + H(+)</text>
        <dbReference type="Rhea" id="RHEA:16437"/>
        <dbReference type="ChEBI" id="CHEBI:15378"/>
        <dbReference type="ChEBI" id="CHEBI:16042"/>
        <dbReference type="ChEBI" id="CHEBI:17792"/>
        <dbReference type="ChEBI" id="CHEBI:57925"/>
        <dbReference type="ChEBI" id="CHEBI:90779"/>
        <dbReference type="EC" id="2.5.1.18"/>
    </reaction>
</comment>
<dbReference type="InterPro" id="IPR036282">
    <property type="entry name" value="Glutathione-S-Trfase_C_sf"/>
</dbReference>